<evidence type="ECO:0000256" key="9">
    <source>
        <dbReference type="ARBA" id="ARBA00023237"/>
    </source>
</evidence>
<name>A0A7X3D1I3_9FLAO</name>
<feature type="signal peptide" evidence="12">
    <location>
        <begin position="1"/>
        <end position="22"/>
    </location>
</feature>
<comment type="subcellular location">
    <subcellularLocation>
        <location evidence="1 10">Cell outer membrane</location>
        <topology evidence="1 10">Multi-pass membrane protein</topology>
    </subcellularLocation>
</comment>
<protein>
    <submittedName>
        <fullName evidence="15">SusC/RagA family TonB-linked outer membrane protein</fullName>
    </submittedName>
</protein>
<dbReference type="Gene3D" id="2.60.40.1120">
    <property type="entry name" value="Carboxypeptidase-like, regulatory domain"/>
    <property type="match status" value="1"/>
</dbReference>
<dbReference type="PANTHER" id="PTHR30069">
    <property type="entry name" value="TONB-DEPENDENT OUTER MEMBRANE RECEPTOR"/>
    <property type="match status" value="1"/>
</dbReference>
<dbReference type="InterPro" id="IPR023996">
    <property type="entry name" value="TonB-dep_OMP_SusC/RagA"/>
</dbReference>
<dbReference type="EMBL" id="RCNR01000010">
    <property type="protein sequence ID" value="MUH35645.1"/>
    <property type="molecule type" value="Genomic_DNA"/>
</dbReference>
<evidence type="ECO:0000259" key="14">
    <source>
        <dbReference type="Pfam" id="PF07715"/>
    </source>
</evidence>
<dbReference type="NCBIfam" id="TIGR04057">
    <property type="entry name" value="SusC_RagA_signa"/>
    <property type="match status" value="1"/>
</dbReference>
<accession>A0A7X3D1I3</accession>
<dbReference type="Gene3D" id="2.40.170.20">
    <property type="entry name" value="TonB-dependent receptor, beta-barrel domain"/>
    <property type="match status" value="1"/>
</dbReference>
<evidence type="ECO:0000256" key="3">
    <source>
        <dbReference type="ARBA" id="ARBA00022452"/>
    </source>
</evidence>
<keyword evidence="3 10" id="KW-1134">Transmembrane beta strand</keyword>
<dbReference type="InterPro" id="IPR039426">
    <property type="entry name" value="TonB-dep_rcpt-like"/>
</dbReference>
<keyword evidence="8" id="KW-0675">Receptor</keyword>
<dbReference type="InterPro" id="IPR012910">
    <property type="entry name" value="Plug_dom"/>
</dbReference>
<reference evidence="15 16" key="1">
    <citation type="journal article" date="2019" name="Mar. Drugs">
        <title>Comparative Genomics and CAZyme Genome Repertoires of Marine Zobellia amurskyensis KMM 3526(T) and Zobellia laminariae KMM 3676(T).</title>
        <authorList>
            <person name="Chernysheva N."/>
            <person name="Bystritskaya E."/>
            <person name="Stenkova A."/>
            <person name="Golovkin I."/>
            <person name="Nedashkovskaya O."/>
            <person name="Isaeva M."/>
        </authorList>
    </citation>
    <scope>NUCLEOTIDE SEQUENCE [LARGE SCALE GENOMIC DNA]</scope>
    <source>
        <strain evidence="15 16">KMM 3526</strain>
    </source>
</reference>
<organism evidence="15 16">
    <name type="scientific">Zobellia amurskyensis</name>
    <dbReference type="NCBI Taxonomy" id="248905"/>
    <lineage>
        <taxon>Bacteria</taxon>
        <taxon>Pseudomonadati</taxon>
        <taxon>Bacteroidota</taxon>
        <taxon>Flavobacteriia</taxon>
        <taxon>Flavobacteriales</taxon>
        <taxon>Flavobacteriaceae</taxon>
        <taxon>Zobellia</taxon>
    </lineage>
</organism>
<dbReference type="SUPFAM" id="SSF56935">
    <property type="entry name" value="Porins"/>
    <property type="match status" value="1"/>
</dbReference>
<dbReference type="AlphaFoldDB" id="A0A7X3D1I3"/>
<feature type="domain" description="TonB-dependent receptor-like beta-barrel" evidence="13">
    <location>
        <begin position="447"/>
        <end position="862"/>
    </location>
</feature>
<evidence type="ECO:0000256" key="10">
    <source>
        <dbReference type="PROSITE-ProRule" id="PRU01360"/>
    </source>
</evidence>
<dbReference type="InterPro" id="IPR036942">
    <property type="entry name" value="Beta-barrel_TonB_sf"/>
</dbReference>
<dbReference type="GO" id="GO:0044718">
    <property type="term" value="P:siderophore transmembrane transport"/>
    <property type="evidence" value="ECO:0007669"/>
    <property type="project" value="TreeGrafter"/>
</dbReference>
<evidence type="ECO:0000256" key="12">
    <source>
        <dbReference type="SAM" id="SignalP"/>
    </source>
</evidence>
<feature type="chain" id="PRO_5031245314" evidence="12">
    <location>
        <begin position="23"/>
        <end position="1071"/>
    </location>
</feature>
<keyword evidence="4 10" id="KW-0812">Transmembrane</keyword>
<dbReference type="Pfam" id="PF00593">
    <property type="entry name" value="TonB_dep_Rec_b-barrel"/>
    <property type="match status" value="1"/>
</dbReference>
<keyword evidence="5 12" id="KW-0732">Signal</keyword>
<comment type="similarity">
    <text evidence="10 11">Belongs to the TonB-dependent receptor family.</text>
</comment>
<dbReference type="InterPro" id="IPR023997">
    <property type="entry name" value="TonB-dep_OMP_SusC/RagA_CS"/>
</dbReference>
<dbReference type="SUPFAM" id="SSF49464">
    <property type="entry name" value="Carboxypeptidase regulatory domain-like"/>
    <property type="match status" value="1"/>
</dbReference>
<keyword evidence="16" id="KW-1185">Reference proteome</keyword>
<dbReference type="GO" id="GO:0015344">
    <property type="term" value="F:siderophore uptake transmembrane transporter activity"/>
    <property type="evidence" value="ECO:0007669"/>
    <property type="project" value="TreeGrafter"/>
</dbReference>
<dbReference type="Gene3D" id="2.170.130.10">
    <property type="entry name" value="TonB-dependent receptor, plug domain"/>
    <property type="match status" value="1"/>
</dbReference>
<evidence type="ECO:0000256" key="11">
    <source>
        <dbReference type="RuleBase" id="RU003357"/>
    </source>
</evidence>
<evidence type="ECO:0000256" key="5">
    <source>
        <dbReference type="ARBA" id="ARBA00022729"/>
    </source>
</evidence>
<evidence type="ECO:0000256" key="4">
    <source>
        <dbReference type="ARBA" id="ARBA00022692"/>
    </source>
</evidence>
<dbReference type="InterPro" id="IPR000531">
    <property type="entry name" value="Beta-barrel_TonB"/>
</dbReference>
<dbReference type="PANTHER" id="PTHR30069:SF29">
    <property type="entry name" value="HEMOGLOBIN AND HEMOGLOBIN-HAPTOGLOBIN-BINDING PROTEIN 1-RELATED"/>
    <property type="match status" value="1"/>
</dbReference>
<evidence type="ECO:0000313" key="15">
    <source>
        <dbReference type="EMBL" id="MUH35645.1"/>
    </source>
</evidence>
<evidence type="ECO:0000256" key="7">
    <source>
        <dbReference type="ARBA" id="ARBA00023136"/>
    </source>
</evidence>
<keyword evidence="2 10" id="KW-0813">Transport</keyword>
<comment type="caution">
    <text evidence="15">The sequence shown here is derived from an EMBL/GenBank/DDBJ whole genome shotgun (WGS) entry which is preliminary data.</text>
</comment>
<evidence type="ECO:0000259" key="13">
    <source>
        <dbReference type="Pfam" id="PF00593"/>
    </source>
</evidence>
<dbReference type="Proteomes" id="UP000540519">
    <property type="component" value="Unassembled WGS sequence"/>
</dbReference>
<proteinExistence type="inferred from homology"/>
<dbReference type="GO" id="GO:0009279">
    <property type="term" value="C:cell outer membrane"/>
    <property type="evidence" value="ECO:0007669"/>
    <property type="project" value="UniProtKB-SubCell"/>
</dbReference>
<dbReference type="PROSITE" id="PS52016">
    <property type="entry name" value="TONB_DEPENDENT_REC_3"/>
    <property type="match status" value="1"/>
</dbReference>
<dbReference type="InterPro" id="IPR008969">
    <property type="entry name" value="CarboxyPept-like_regulatory"/>
</dbReference>
<keyword evidence="6 11" id="KW-0798">TonB box</keyword>
<evidence type="ECO:0000256" key="6">
    <source>
        <dbReference type="ARBA" id="ARBA00023077"/>
    </source>
</evidence>
<feature type="domain" description="TonB-dependent receptor plug" evidence="14">
    <location>
        <begin position="118"/>
        <end position="241"/>
    </location>
</feature>
<evidence type="ECO:0000256" key="1">
    <source>
        <dbReference type="ARBA" id="ARBA00004571"/>
    </source>
</evidence>
<dbReference type="Pfam" id="PF07715">
    <property type="entry name" value="Plug"/>
    <property type="match status" value="1"/>
</dbReference>
<gene>
    <name evidence="15" type="ORF">D9O36_07325</name>
</gene>
<keyword evidence="9 10" id="KW-0998">Cell outer membrane</keyword>
<evidence type="ECO:0000313" key="16">
    <source>
        <dbReference type="Proteomes" id="UP000540519"/>
    </source>
</evidence>
<dbReference type="InterPro" id="IPR037066">
    <property type="entry name" value="Plug_dom_sf"/>
</dbReference>
<dbReference type="Pfam" id="PF13715">
    <property type="entry name" value="CarbopepD_reg_2"/>
    <property type="match status" value="1"/>
</dbReference>
<keyword evidence="7 10" id="KW-0472">Membrane</keyword>
<evidence type="ECO:0000256" key="2">
    <source>
        <dbReference type="ARBA" id="ARBA00022448"/>
    </source>
</evidence>
<evidence type="ECO:0000256" key="8">
    <source>
        <dbReference type="ARBA" id="ARBA00023170"/>
    </source>
</evidence>
<dbReference type="NCBIfam" id="TIGR04056">
    <property type="entry name" value="OMP_RagA_SusC"/>
    <property type="match status" value="1"/>
</dbReference>
<dbReference type="OrthoDB" id="9768177at2"/>
<sequence>MRAKQKGLLTLFLALIVQISFAQSKSITGTVSDQDGLPLPGVNIVVQGTTNGTQTDFDGNYAISASEGQSLVFSYIGYKNTTRAVGASNTINLQMSEDAQALDEVVVTALGVERDAKSLSYSAPKVGADDLSSAQNNNAISALSGKVAGLKVNSPSGNLGGSQRILIRGANSVTGENQPLFVIDGIPMDNSNFNTDDTERGAGGVDFGSTINDIDPNSIESVTVLKGAAAALYGSRASNGVILINTKKGKSGKKLGVSINTSVTFSDVAILPNLQREYGGGSIISDADGGRNGFEVANINGTEYLIPQYATDESWGPKYDPSIQYLGWDAFDQESFPGDYLQTRPWVAPANDVESFFNTGISTNNNITVSSGGDKGSYLMSVGNEKTTGIVPGTEINKHFLRLNLTQRLSEKVTFVGTMNYVNTSGIRPIIGYDDNSVTQKFFQWGQRQLDYDRLSNYKNDDGSQRTWNRISYDDPTPNYSDNPYWTAFENHPTDKRSRIYGSASVNYQVTDAFGIKLSTYGDTYNFRNTERASIGSQAQSKYTERTYDFEEYNYELVANYKKDISENFNITALAGANQRDYQLDYRFNETTGGLTIPGIFNINNGKGPLDQDTYTDFKKVNSLFGSLNLGFANQLFIDLTARNDWSSTLPNDNNSYFYPSASLAWVFSEVVPDSSWFNYGKLRANWAEVGNDADPYTVISTLTLDTPFNGEGRVTVPSTLLNANLKNETTRTWELGAELSFLKNRINLDVTYYNNSTTDQIIPVDLSYGTGYGAQWINAGEMTNKGIEVQVGLKPIKTEDFSWEIDVNYAKNENELVELSEGLESINLTNAPFRAQLLATVGQPYGVIMGTDFVYDNAGNKVIADSGMYAATRDLVPLGSVLPDYTAGIRNSLRYKNLDLTFLVETSQGGSYFSTSHQWGMYSGMLQATVENNIREDGIVLNGVTGTITYDDNGNYTVSDTAENTTNIDGQTFGTMHYGGNGTPDAQNVFDADFVKLREIALGYTFQKDFLKIFDSARISVFGRNLFTWGLDYDGIDPETVSTGSGNVQGLEGGLQPSLRSYGMNLKLSF</sequence>
<dbReference type="RefSeq" id="WP_155599435.1">
    <property type="nucleotide sequence ID" value="NZ_RCNR01000010.1"/>
</dbReference>